<keyword evidence="3" id="KW-1185">Reference proteome</keyword>
<evidence type="ECO:0000256" key="1">
    <source>
        <dbReference type="SAM" id="MobiDB-lite"/>
    </source>
</evidence>
<gene>
    <name evidence="2" type="ORF">NTJ_14415</name>
</gene>
<protein>
    <submittedName>
        <fullName evidence="2">Uncharacterized protein</fullName>
    </submittedName>
</protein>
<name>A0ABN7BB91_9HEMI</name>
<reference evidence="2 3" key="1">
    <citation type="submission" date="2023-09" db="EMBL/GenBank/DDBJ databases">
        <title>Nesidiocoris tenuis whole genome shotgun sequence.</title>
        <authorList>
            <person name="Shibata T."/>
            <person name="Shimoda M."/>
            <person name="Kobayashi T."/>
            <person name="Uehara T."/>
        </authorList>
    </citation>
    <scope>NUCLEOTIDE SEQUENCE [LARGE SCALE GENOMIC DNA]</scope>
    <source>
        <strain evidence="2 3">Japan</strain>
    </source>
</reference>
<dbReference type="Proteomes" id="UP001307889">
    <property type="component" value="Chromosome 13"/>
</dbReference>
<feature type="compositionally biased region" description="Basic residues" evidence="1">
    <location>
        <begin position="98"/>
        <end position="109"/>
    </location>
</feature>
<feature type="compositionally biased region" description="Basic and acidic residues" evidence="1">
    <location>
        <begin position="1"/>
        <end position="97"/>
    </location>
</feature>
<sequence>MAWKSKGSEERRLGRAKARKSEGLEERRLGRAKARKSEGSEERRLGRAKARKSEGVEERRLEERRLGRAKAQKSEGSEERRLGGAKAQKSEGSEERRRGRAKERSRRWRQQSGEDGNQQPNLQTHSDSLIPSKIAAAARPSHPLQHAIRKISALDTVYQNALPFKKKKLSLES</sequence>
<dbReference type="EMBL" id="AP028921">
    <property type="protein sequence ID" value="BET01599.1"/>
    <property type="molecule type" value="Genomic_DNA"/>
</dbReference>
<organism evidence="2 3">
    <name type="scientific">Nesidiocoris tenuis</name>
    <dbReference type="NCBI Taxonomy" id="355587"/>
    <lineage>
        <taxon>Eukaryota</taxon>
        <taxon>Metazoa</taxon>
        <taxon>Ecdysozoa</taxon>
        <taxon>Arthropoda</taxon>
        <taxon>Hexapoda</taxon>
        <taxon>Insecta</taxon>
        <taxon>Pterygota</taxon>
        <taxon>Neoptera</taxon>
        <taxon>Paraneoptera</taxon>
        <taxon>Hemiptera</taxon>
        <taxon>Heteroptera</taxon>
        <taxon>Panheteroptera</taxon>
        <taxon>Cimicomorpha</taxon>
        <taxon>Miridae</taxon>
        <taxon>Dicyphina</taxon>
        <taxon>Nesidiocoris</taxon>
    </lineage>
</organism>
<feature type="compositionally biased region" description="Polar residues" evidence="1">
    <location>
        <begin position="110"/>
        <end position="129"/>
    </location>
</feature>
<evidence type="ECO:0000313" key="2">
    <source>
        <dbReference type="EMBL" id="BET01599.1"/>
    </source>
</evidence>
<feature type="region of interest" description="Disordered" evidence="1">
    <location>
        <begin position="1"/>
        <end position="131"/>
    </location>
</feature>
<accession>A0ABN7BB91</accession>
<proteinExistence type="predicted"/>
<evidence type="ECO:0000313" key="3">
    <source>
        <dbReference type="Proteomes" id="UP001307889"/>
    </source>
</evidence>